<dbReference type="EMBL" id="HACG01034313">
    <property type="protein sequence ID" value="CEK81178.1"/>
    <property type="molecule type" value="Transcribed_RNA"/>
</dbReference>
<organism evidence="1">
    <name type="scientific">Arion vulgaris</name>
    <dbReference type="NCBI Taxonomy" id="1028688"/>
    <lineage>
        <taxon>Eukaryota</taxon>
        <taxon>Metazoa</taxon>
        <taxon>Spiralia</taxon>
        <taxon>Lophotrochozoa</taxon>
        <taxon>Mollusca</taxon>
        <taxon>Gastropoda</taxon>
        <taxon>Heterobranchia</taxon>
        <taxon>Euthyneura</taxon>
        <taxon>Panpulmonata</taxon>
        <taxon>Eupulmonata</taxon>
        <taxon>Stylommatophora</taxon>
        <taxon>Helicina</taxon>
        <taxon>Arionoidea</taxon>
        <taxon>Arionidae</taxon>
        <taxon>Arion</taxon>
    </lineage>
</organism>
<gene>
    <name evidence="1" type="primary">ORF124694</name>
</gene>
<name>A0A0B7AJZ6_9EUPU</name>
<protein>
    <submittedName>
        <fullName evidence="1">Uncharacterized protein</fullName>
    </submittedName>
</protein>
<dbReference type="AlphaFoldDB" id="A0A0B7AJZ6"/>
<reference evidence="1" key="1">
    <citation type="submission" date="2014-12" db="EMBL/GenBank/DDBJ databases">
        <title>Insight into the proteome of Arion vulgaris.</title>
        <authorList>
            <person name="Aradska J."/>
            <person name="Bulat T."/>
            <person name="Smidak R."/>
            <person name="Sarate P."/>
            <person name="Gangsoo J."/>
            <person name="Sialana F."/>
            <person name="Bilban M."/>
            <person name="Lubec G."/>
        </authorList>
    </citation>
    <scope>NUCLEOTIDE SEQUENCE</scope>
    <source>
        <tissue evidence="1">Skin</tissue>
    </source>
</reference>
<accession>A0A0B7AJZ6</accession>
<proteinExistence type="predicted"/>
<sequence length="101" mass="11307">MSKVALLPVGLTILNRSMDKMNRYTPYPGEGCCIGFAAHHRKKLATEMATHIFNLILGEQSKIVVQTQCMMSPGQTHKEVQPLTGFLAALKTHLRAEKKWN</sequence>
<evidence type="ECO:0000313" key="1">
    <source>
        <dbReference type="EMBL" id="CEK81178.1"/>
    </source>
</evidence>